<organism evidence="1 2">
    <name type="scientific">Mycobacterium intracellulare 1956</name>
    <dbReference type="NCBI Taxonomy" id="1299331"/>
    <lineage>
        <taxon>Bacteria</taxon>
        <taxon>Bacillati</taxon>
        <taxon>Actinomycetota</taxon>
        <taxon>Actinomycetes</taxon>
        <taxon>Mycobacteriales</taxon>
        <taxon>Mycobacteriaceae</taxon>
        <taxon>Mycobacterium</taxon>
        <taxon>Mycobacterium avium complex (MAC)</taxon>
    </lineage>
</organism>
<comment type="caution">
    <text evidence="1">The sequence shown here is derived from an EMBL/GenBank/DDBJ whole genome shotgun (WGS) entry which is preliminary data.</text>
</comment>
<evidence type="ECO:0000313" key="1">
    <source>
        <dbReference type="EMBL" id="EUA55380.1"/>
    </source>
</evidence>
<sequence length="52" mass="5644">MLRCDQAAEKAAATGDEQLLRYTIATGQGCIAALTASFFVERRLQALRPAMN</sequence>
<proteinExistence type="predicted"/>
<dbReference type="AlphaFoldDB" id="X8CJF0"/>
<reference evidence="1 2" key="1">
    <citation type="submission" date="2013-12" db="EMBL/GenBank/DDBJ databases">
        <authorList>
            <person name="Zelazny A."/>
            <person name="Olivier K."/>
            <person name="Holland S."/>
            <person name="Lenaerts A."/>
            <person name="Ordway D."/>
            <person name="DeGroote M.A."/>
            <person name="Parker T."/>
            <person name="Sizemore C."/>
            <person name="Tallon L.J."/>
            <person name="Sadzewicz L.K."/>
            <person name="Sengamalay N."/>
            <person name="Fraser C.M."/>
            <person name="Hine E."/>
            <person name="Shefchek K.A."/>
            <person name="Das S.P."/>
            <person name="Tettelin H."/>
        </authorList>
    </citation>
    <scope>NUCLEOTIDE SEQUENCE [LARGE SCALE GENOMIC DNA]</scope>
    <source>
        <strain evidence="1 2">1956</strain>
    </source>
</reference>
<accession>X8CJF0</accession>
<evidence type="ECO:0000313" key="2">
    <source>
        <dbReference type="Proteomes" id="UP000020825"/>
    </source>
</evidence>
<name>X8CJF0_MYCIT</name>
<dbReference type="EMBL" id="JAOG01000002">
    <property type="protein sequence ID" value="EUA55380.1"/>
    <property type="molecule type" value="Genomic_DNA"/>
</dbReference>
<dbReference type="Proteomes" id="UP000020825">
    <property type="component" value="Unassembled WGS sequence"/>
</dbReference>
<dbReference type="PATRIC" id="fig|1299331.3.peg.3446"/>
<gene>
    <name evidence="1" type="ORF">I550_3535</name>
</gene>
<protein>
    <submittedName>
        <fullName evidence="1">Uncharacterized protein</fullName>
    </submittedName>
</protein>